<evidence type="ECO:0000256" key="1">
    <source>
        <dbReference type="SAM" id="Coils"/>
    </source>
</evidence>
<name>A0ABT8R2F7_9BACT</name>
<evidence type="ECO:0000313" key="3">
    <source>
        <dbReference type="Proteomes" id="UP001168528"/>
    </source>
</evidence>
<evidence type="ECO:0000313" key="2">
    <source>
        <dbReference type="EMBL" id="MDO1446280.1"/>
    </source>
</evidence>
<proteinExistence type="predicted"/>
<accession>A0ABT8R2F7</accession>
<protein>
    <submittedName>
        <fullName evidence="2">Uncharacterized protein</fullName>
    </submittedName>
</protein>
<sequence>MFTLFKRNPRNTRKFLKQENEQLKTDYQKEREKCYQAKKQIKELEQQNKELKASLKNAEGRCSSYLDQMINLSNQVLNLREITLDSKVRLHKAEILNEQLLGEFPDDLSNLLNSDNQ</sequence>
<organism evidence="2 3">
    <name type="scientific">Rhodocytophaga aerolata</name>
    <dbReference type="NCBI Taxonomy" id="455078"/>
    <lineage>
        <taxon>Bacteria</taxon>
        <taxon>Pseudomonadati</taxon>
        <taxon>Bacteroidota</taxon>
        <taxon>Cytophagia</taxon>
        <taxon>Cytophagales</taxon>
        <taxon>Rhodocytophagaceae</taxon>
        <taxon>Rhodocytophaga</taxon>
    </lineage>
</organism>
<feature type="coiled-coil region" evidence="1">
    <location>
        <begin position="13"/>
        <end position="75"/>
    </location>
</feature>
<comment type="caution">
    <text evidence="2">The sequence shown here is derived from an EMBL/GenBank/DDBJ whole genome shotgun (WGS) entry which is preliminary data.</text>
</comment>
<gene>
    <name evidence="2" type="ORF">Q0590_08455</name>
</gene>
<dbReference type="Proteomes" id="UP001168528">
    <property type="component" value="Unassembled WGS sequence"/>
</dbReference>
<keyword evidence="1" id="KW-0175">Coiled coil</keyword>
<reference evidence="2" key="1">
    <citation type="submission" date="2023-07" db="EMBL/GenBank/DDBJ databases">
        <title>The genome sequence of Rhodocytophaga aerolata KACC 12507.</title>
        <authorList>
            <person name="Zhang X."/>
        </authorList>
    </citation>
    <scope>NUCLEOTIDE SEQUENCE</scope>
    <source>
        <strain evidence="2">KACC 12507</strain>
    </source>
</reference>
<keyword evidence="3" id="KW-1185">Reference proteome</keyword>
<dbReference type="RefSeq" id="WP_302037076.1">
    <property type="nucleotide sequence ID" value="NZ_JAUKPO010000003.1"/>
</dbReference>
<dbReference type="EMBL" id="JAUKPO010000003">
    <property type="protein sequence ID" value="MDO1446280.1"/>
    <property type="molecule type" value="Genomic_DNA"/>
</dbReference>